<evidence type="ECO:0000313" key="2">
    <source>
        <dbReference type="Proteomes" id="UP000886653"/>
    </source>
</evidence>
<proteinExistence type="predicted"/>
<comment type="caution">
    <text evidence="1">The sequence shown here is derived from an EMBL/GenBank/DDBJ whole genome shotgun (WGS) entry which is preliminary data.</text>
</comment>
<dbReference type="OrthoDB" id="3044497at2759"/>
<evidence type="ECO:0008006" key="3">
    <source>
        <dbReference type="Google" id="ProtNLM"/>
    </source>
</evidence>
<feature type="non-terminal residue" evidence="1">
    <location>
        <position position="1"/>
    </location>
</feature>
<keyword evidence="2" id="KW-1185">Reference proteome</keyword>
<reference evidence="1" key="1">
    <citation type="submission" date="2013-11" db="EMBL/GenBank/DDBJ databases">
        <title>Genome sequence of the fusiform rust pathogen reveals effectors for host alternation and coevolution with pine.</title>
        <authorList>
            <consortium name="DOE Joint Genome Institute"/>
            <person name="Smith K."/>
            <person name="Pendleton A."/>
            <person name="Kubisiak T."/>
            <person name="Anderson C."/>
            <person name="Salamov A."/>
            <person name="Aerts A."/>
            <person name="Riley R."/>
            <person name="Clum A."/>
            <person name="Lindquist E."/>
            <person name="Ence D."/>
            <person name="Campbell M."/>
            <person name="Kronenberg Z."/>
            <person name="Feau N."/>
            <person name="Dhillon B."/>
            <person name="Hamelin R."/>
            <person name="Burleigh J."/>
            <person name="Smith J."/>
            <person name="Yandell M."/>
            <person name="Nelson C."/>
            <person name="Grigoriev I."/>
            <person name="Davis J."/>
        </authorList>
    </citation>
    <scope>NUCLEOTIDE SEQUENCE</scope>
    <source>
        <strain evidence="1">G11</strain>
    </source>
</reference>
<dbReference type="AlphaFoldDB" id="A0A9P6N4Q5"/>
<dbReference type="EMBL" id="MU168183">
    <property type="protein sequence ID" value="KAG0138926.1"/>
    <property type="molecule type" value="Genomic_DNA"/>
</dbReference>
<feature type="non-terminal residue" evidence="1">
    <location>
        <position position="57"/>
    </location>
</feature>
<accession>A0A9P6N4Q5</accession>
<sequence>EASAIAQLRAGHSPLLTFLYRINAANSPNCRLCQQPETVEHYLLLCRRYQGIRRDLI</sequence>
<gene>
    <name evidence="1" type="ORF">CROQUDRAFT_10665</name>
</gene>
<evidence type="ECO:0000313" key="1">
    <source>
        <dbReference type="EMBL" id="KAG0138926.1"/>
    </source>
</evidence>
<organism evidence="1 2">
    <name type="scientific">Cronartium quercuum f. sp. fusiforme G11</name>
    <dbReference type="NCBI Taxonomy" id="708437"/>
    <lineage>
        <taxon>Eukaryota</taxon>
        <taxon>Fungi</taxon>
        <taxon>Dikarya</taxon>
        <taxon>Basidiomycota</taxon>
        <taxon>Pucciniomycotina</taxon>
        <taxon>Pucciniomycetes</taxon>
        <taxon>Pucciniales</taxon>
        <taxon>Coleosporiaceae</taxon>
        <taxon>Cronartium</taxon>
    </lineage>
</organism>
<name>A0A9P6N4Q5_9BASI</name>
<protein>
    <recommendedName>
        <fullName evidence="3">Reverse transcriptase zinc-binding domain-containing protein</fullName>
    </recommendedName>
</protein>
<dbReference type="Proteomes" id="UP000886653">
    <property type="component" value="Unassembled WGS sequence"/>
</dbReference>